<protein>
    <submittedName>
        <fullName evidence="1">Uncharacterized protein</fullName>
    </submittedName>
</protein>
<organism evidence="1 2">
    <name type="scientific">Aliidongia dinghuensis</name>
    <dbReference type="NCBI Taxonomy" id="1867774"/>
    <lineage>
        <taxon>Bacteria</taxon>
        <taxon>Pseudomonadati</taxon>
        <taxon>Pseudomonadota</taxon>
        <taxon>Alphaproteobacteria</taxon>
        <taxon>Rhodospirillales</taxon>
        <taxon>Dongiaceae</taxon>
        <taxon>Aliidongia</taxon>
    </lineage>
</organism>
<dbReference type="EMBL" id="BMJQ01000006">
    <property type="protein sequence ID" value="GGF19241.1"/>
    <property type="molecule type" value="Genomic_DNA"/>
</dbReference>
<name>A0A8J3E543_9PROT</name>
<dbReference type="Proteomes" id="UP000646365">
    <property type="component" value="Unassembled WGS sequence"/>
</dbReference>
<proteinExistence type="predicted"/>
<sequence>MVYEGVDGEMILGTPADYELAHALAHDLRHHAREDSDKAARFYLVLDAIAAYERDHGLNEGFIWGTA</sequence>
<dbReference type="RefSeq" id="WP_189046401.1">
    <property type="nucleotide sequence ID" value="NZ_BMJQ01000006.1"/>
</dbReference>
<comment type="caution">
    <text evidence="1">The sequence shown here is derived from an EMBL/GenBank/DDBJ whole genome shotgun (WGS) entry which is preliminary data.</text>
</comment>
<dbReference type="AlphaFoldDB" id="A0A8J3E543"/>
<accession>A0A8J3E543</accession>
<gene>
    <name evidence="1" type="ORF">GCM10011611_26410</name>
</gene>
<keyword evidence="2" id="KW-1185">Reference proteome</keyword>
<reference evidence="1" key="2">
    <citation type="submission" date="2020-09" db="EMBL/GenBank/DDBJ databases">
        <authorList>
            <person name="Sun Q."/>
            <person name="Zhou Y."/>
        </authorList>
    </citation>
    <scope>NUCLEOTIDE SEQUENCE</scope>
    <source>
        <strain evidence="1">CGMCC 1.15725</strain>
    </source>
</reference>
<evidence type="ECO:0000313" key="1">
    <source>
        <dbReference type="EMBL" id="GGF19241.1"/>
    </source>
</evidence>
<reference evidence="1" key="1">
    <citation type="journal article" date="2014" name="Int. J. Syst. Evol. Microbiol.">
        <title>Complete genome sequence of Corynebacterium casei LMG S-19264T (=DSM 44701T), isolated from a smear-ripened cheese.</title>
        <authorList>
            <consortium name="US DOE Joint Genome Institute (JGI-PGF)"/>
            <person name="Walter F."/>
            <person name="Albersmeier A."/>
            <person name="Kalinowski J."/>
            <person name="Ruckert C."/>
        </authorList>
    </citation>
    <scope>NUCLEOTIDE SEQUENCE</scope>
    <source>
        <strain evidence="1">CGMCC 1.15725</strain>
    </source>
</reference>
<evidence type="ECO:0000313" key="2">
    <source>
        <dbReference type="Proteomes" id="UP000646365"/>
    </source>
</evidence>